<dbReference type="AlphaFoldDB" id="A0A7V8FKF9"/>
<organism evidence="1 2">
    <name type="scientific">Stenotrophomonas maltophilia</name>
    <name type="common">Pseudomonas maltophilia</name>
    <name type="synonym">Xanthomonas maltophilia</name>
    <dbReference type="NCBI Taxonomy" id="40324"/>
    <lineage>
        <taxon>Bacteria</taxon>
        <taxon>Pseudomonadati</taxon>
        <taxon>Pseudomonadota</taxon>
        <taxon>Gammaproteobacteria</taxon>
        <taxon>Lysobacterales</taxon>
        <taxon>Lysobacteraceae</taxon>
        <taxon>Stenotrophomonas</taxon>
        <taxon>Stenotrophomonas maltophilia group</taxon>
    </lineage>
</organism>
<accession>A0A7V8FKF9</accession>
<reference evidence="2" key="1">
    <citation type="journal article" date="2020" name="MBio">
        <title>Horizontal gene transfer to a defensive symbiont with a reduced genome amongst a multipartite beetle microbiome.</title>
        <authorList>
            <person name="Waterworth S.C."/>
            <person name="Florez L.V."/>
            <person name="Rees E.R."/>
            <person name="Hertweck C."/>
            <person name="Kaltenpoth M."/>
            <person name="Kwan J.C."/>
        </authorList>
    </citation>
    <scope>NUCLEOTIDE SEQUENCE [LARGE SCALE GENOMIC DNA]</scope>
</reference>
<protein>
    <submittedName>
        <fullName evidence="1">Uncharacterized protein</fullName>
    </submittedName>
</protein>
<evidence type="ECO:0000313" key="1">
    <source>
        <dbReference type="EMBL" id="KAF1017689.1"/>
    </source>
</evidence>
<sequence length="100" mass="10664">MPSGELLIPETDAVFEFADDAGIPGDLLALAWDWFCGTYGAGGARSTKTQANWRQVFRNAVAGNWAKVWYALPEGGYGITTVGETLRRAAAAKAQREAAA</sequence>
<comment type="caution">
    <text evidence="1">The sequence shown here is derived from an EMBL/GenBank/DDBJ whole genome shotgun (WGS) entry which is preliminary data.</text>
</comment>
<dbReference type="Proteomes" id="UP000487117">
    <property type="component" value="Unassembled WGS sequence"/>
</dbReference>
<proteinExistence type="predicted"/>
<gene>
    <name evidence="1" type="ORF">GAK31_00957</name>
</gene>
<evidence type="ECO:0000313" key="2">
    <source>
        <dbReference type="Proteomes" id="UP000487117"/>
    </source>
</evidence>
<dbReference type="EMBL" id="WNDS01000001">
    <property type="protein sequence ID" value="KAF1017689.1"/>
    <property type="molecule type" value="Genomic_DNA"/>
</dbReference>
<name>A0A7V8FKF9_STEMA</name>